<dbReference type="EMBL" id="PSQE01000002">
    <property type="protein sequence ID" value="RHN75255.1"/>
    <property type="molecule type" value="Genomic_DNA"/>
</dbReference>
<dbReference type="Proteomes" id="UP000265566">
    <property type="component" value="Chromosome 2"/>
</dbReference>
<reference evidence="2" key="1">
    <citation type="journal article" date="2018" name="Nat. Plants">
        <title>Whole-genome landscape of Medicago truncatula symbiotic genes.</title>
        <authorList>
            <person name="Pecrix Y."/>
            <person name="Staton S.E."/>
            <person name="Sallet E."/>
            <person name="Lelandais-Briere C."/>
            <person name="Moreau S."/>
            <person name="Carrere S."/>
            <person name="Blein T."/>
            <person name="Jardinaud M.F."/>
            <person name="Latrasse D."/>
            <person name="Zouine M."/>
            <person name="Zahm M."/>
            <person name="Kreplak J."/>
            <person name="Mayjonade B."/>
            <person name="Satge C."/>
            <person name="Perez M."/>
            <person name="Cauet S."/>
            <person name="Marande W."/>
            <person name="Chantry-Darmon C."/>
            <person name="Lopez-Roques C."/>
            <person name="Bouchez O."/>
            <person name="Berard A."/>
            <person name="Debelle F."/>
            <person name="Munos S."/>
            <person name="Bendahmane A."/>
            <person name="Berges H."/>
            <person name="Niebel A."/>
            <person name="Buitink J."/>
            <person name="Frugier F."/>
            <person name="Benhamed M."/>
            <person name="Crespi M."/>
            <person name="Gouzy J."/>
            <person name="Gamas P."/>
        </authorList>
    </citation>
    <scope>NUCLEOTIDE SEQUENCE [LARGE SCALE GENOMIC DNA]</scope>
    <source>
        <strain evidence="2">cv. Jemalong A17</strain>
    </source>
</reference>
<protein>
    <submittedName>
        <fullName evidence="1">Uncharacterized protein</fullName>
    </submittedName>
</protein>
<dbReference type="AlphaFoldDB" id="A0A396JFW1"/>
<dbReference type="Gramene" id="rna11428">
    <property type="protein sequence ID" value="RHN75255.1"/>
    <property type="gene ID" value="gene11428"/>
</dbReference>
<gene>
    <name evidence="1" type="ORF">MtrunA17_Chr2g0319161</name>
</gene>
<evidence type="ECO:0000313" key="2">
    <source>
        <dbReference type="Proteomes" id="UP000265566"/>
    </source>
</evidence>
<sequence length="41" mass="5040">MTYSTVERAWNKFHYIVEQLQDKIQVIEIHFASILLFHFDK</sequence>
<accession>A0A396JFW1</accession>
<name>A0A396JFW1_MEDTR</name>
<organism evidence="1 2">
    <name type="scientific">Medicago truncatula</name>
    <name type="common">Barrel medic</name>
    <name type="synonym">Medicago tribuloides</name>
    <dbReference type="NCBI Taxonomy" id="3880"/>
    <lineage>
        <taxon>Eukaryota</taxon>
        <taxon>Viridiplantae</taxon>
        <taxon>Streptophyta</taxon>
        <taxon>Embryophyta</taxon>
        <taxon>Tracheophyta</taxon>
        <taxon>Spermatophyta</taxon>
        <taxon>Magnoliopsida</taxon>
        <taxon>eudicotyledons</taxon>
        <taxon>Gunneridae</taxon>
        <taxon>Pentapetalae</taxon>
        <taxon>rosids</taxon>
        <taxon>fabids</taxon>
        <taxon>Fabales</taxon>
        <taxon>Fabaceae</taxon>
        <taxon>Papilionoideae</taxon>
        <taxon>50 kb inversion clade</taxon>
        <taxon>NPAAA clade</taxon>
        <taxon>Hologalegina</taxon>
        <taxon>IRL clade</taxon>
        <taxon>Trifolieae</taxon>
        <taxon>Medicago</taxon>
    </lineage>
</organism>
<proteinExistence type="predicted"/>
<comment type="caution">
    <text evidence="1">The sequence shown here is derived from an EMBL/GenBank/DDBJ whole genome shotgun (WGS) entry which is preliminary data.</text>
</comment>
<evidence type="ECO:0000313" key="1">
    <source>
        <dbReference type="EMBL" id="RHN75255.1"/>
    </source>
</evidence>